<dbReference type="RefSeq" id="XP_060285513.1">
    <property type="nucleotide sequence ID" value="XM_060427422.1"/>
</dbReference>
<feature type="domain" description="Fatty acid hydroxylase" evidence="7">
    <location>
        <begin position="170"/>
        <end position="294"/>
    </location>
</feature>
<gene>
    <name evidence="8" type="ORF">QBC33DRAFT_532913</name>
</gene>
<feature type="transmembrane region" description="Helical" evidence="6">
    <location>
        <begin position="125"/>
        <end position="142"/>
    </location>
</feature>
<dbReference type="GO" id="GO:0016020">
    <property type="term" value="C:membrane"/>
    <property type="evidence" value="ECO:0007669"/>
    <property type="project" value="UniProtKB-SubCell"/>
</dbReference>
<dbReference type="GO" id="GO:0008610">
    <property type="term" value="P:lipid biosynthetic process"/>
    <property type="evidence" value="ECO:0007669"/>
    <property type="project" value="InterPro"/>
</dbReference>
<evidence type="ECO:0000256" key="6">
    <source>
        <dbReference type="SAM" id="Phobius"/>
    </source>
</evidence>
<organism evidence="8 9">
    <name type="scientific">Phialemonium atrogriseum</name>
    <dbReference type="NCBI Taxonomy" id="1093897"/>
    <lineage>
        <taxon>Eukaryota</taxon>
        <taxon>Fungi</taxon>
        <taxon>Dikarya</taxon>
        <taxon>Ascomycota</taxon>
        <taxon>Pezizomycotina</taxon>
        <taxon>Sordariomycetes</taxon>
        <taxon>Sordariomycetidae</taxon>
        <taxon>Cephalothecales</taxon>
        <taxon>Cephalothecaceae</taxon>
        <taxon>Phialemonium</taxon>
    </lineage>
</organism>
<proteinExistence type="predicted"/>
<accession>A0AAJ0C3J8</accession>
<keyword evidence="4 6" id="KW-0472">Membrane</keyword>
<evidence type="ECO:0000256" key="4">
    <source>
        <dbReference type="ARBA" id="ARBA00023136"/>
    </source>
</evidence>
<dbReference type="EMBL" id="MU839003">
    <property type="protein sequence ID" value="KAK1769300.1"/>
    <property type="molecule type" value="Genomic_DNA"/>
</dbReference>
<dbReference type="AlphaFoldDB" id="A0AAJ0C3J8"/>
<evidence type="ECO:0000259" key="7">
    <source>
        <dbReference type="Pfam" id="PF04116"/>
    </source>
</evidence>
<feature type="region of interest" description="Disordered" evidence="5">
    <location>
        <begin position="314"/>
        <end position="345"/>
    </location>
</feature>
<sequence length="345" mass="40397">MDIVLEITDTFFFDHIYAWVLPARATPFDFPDHLSANATSQAFSTWQYKPATSFFSFQPPQAAYMSAWARDNIYRQGVSLFLITWLFGLLIYFVFASLSYWLIFDKKTLEHPKFLKNQISLEMKQTAISLPVMAIYTAPIFLAEVRGYSKLYDSSAEGPGTWYDFAQLPLFLLFTDFCIYFIHRGLHHPLVYKRLHKPHHKWIMPTPFASHAFHPLDGFAQGIPYHLYPFLFPLQKLAYVFLFVFVNFWTIMIHDGEYMADNPVINGAACHSVHHLAFNYNYGQYTTLWDRMGGSYRAPETSMFDKDVKMSKEQWEKESAEMEKMVKEVEGEDDRNYEPETKKSQ</sequence>
<name>A0AAJ0C3J8_9PEZI</name>
<comment type="subcellular location">
    <subcellularLocation>
        <location evidence="1">Membrane</location>
    </subcellularLocation>
</comment>
<keyword evidence="2 6" id="KW-0812">Transmembrane</keyword>
<dbReference type="GeneID" id="85310609"/>
<evidence type="ECO:0000256" key="3">
    <source>
        <dbReference type="ARBA" id="ARBA00022989"/>
    </source>
</evidence>
<dbReference type="InterPro" id="IPR006694">
    <property type="entry name" value="Fatty_acid_hydroxylase"/>
</dbReference>
<keyword evidence="3 6" id="KW-1133">Transmembrane helix</keyword>
<protein>
    <submittedName>
        <fullName evidence="8">C-5 sterol desaturase</fullName>
    </submittedName>
</protein>
<reference evidence="8" key="1">
    <citation type="submission" date="2023-06" db="EMBL/GenBank/DDBJ databases">
        <title>Genome-scale phylogeny and comparative genomics of the fungal order Sordariales.</title>
        <authorList>
            <consortium name="Lawrence Berkeley National Laboratory"/>
            <person name="Hensen N."/>
            <person name="Bonometti L."/>
            <person name="Westerberg I."/>
            <person name="Brannstrom I.O."/>
            <person name="Guillou S."/>
            <person name="Cros-Aarteil S."/>
            <person name="Calhoun S."/>
            <person name="Haridas S."/>
            <person name="Kuo A."/>
            <person name="Mondo S."/>
            <person name="Pangilinan J."/>
            <person name="Riley R."/>
            <person name="Labutti K."/>
            <person name="Andreopoulos B."/>
            <person name="Lipzen A."/>
            <person name="Chen C."/>
            <person name="Yanf M."/>
            <person name="Daum C."/>
            <person name="Ng V."/>
            <person name="Clum A."/>
            <person name="Steindorff A."/>
            <person name="Ohm R."/>
            <person name="Martin F."/>
            <person name="Silar P."/>
            <person name="Natvig D."/>
            <person name="Lalanne C."/>
            <person name="Gautier V."/>
            <person name="Ament-Velasquez S.L."/>
            <person name="Kruys A."/>
            <person name="Hutchinson M.I."/>
            <person name="Powell A.J."/>
            <person name="Barry K."/>
            <person name="Miller A.N."/>
            <person name="Grigoriev I.V."/>
            <person name="Debuchy R."/>
            <person name="Gladieux P."/>
            <person name="Thoren M.H."/>
            <person name="Johannesson H."/>
        </authorList>
    </citation>
    <scope>NUCLEOTIDE SEQUENCE</scope>
    <source>
        <strain evidence="8">8032-3</strain>
    </source>
</reference>
<feature type="transmembrane region" description="Helical" evidence="6">
    <location>
        <begin position="237"/>
        <end position="254"/>
    </location>
</feature>
<dbReference type="GO" id="GO:0016491">
    <property type="term" value="F:oxidoreductase activity"/>
    <property type="evidence" value="ECO:0007669"/>
    <property type="project" value="InterPro"/>
</dbReference>
<dbReference type="Proteomes" id="UP001244011">
    <property type="component" value="Unassembled WGS sequence"/>
</dbReference>
<keyword evidence="9" id="KW-1185">Reference proteome</keyword>
<evidence type="ECO:0000256" key="2">
    <source>
        <dbReference type="ARBA" id="ARBA00022692"/>
    </source>
</evidence>
<evidence type="ECO:0000256" key="5">
    <source>
        <dbReference type="SAM" id="MobiDB-lite"/>
    </source>
</evidence>
<evidence type="ECO:0000256" key="1">
    <source>
        <dbReference type="ARBA" id="ARBA00004370"/>
    </source>
</evidence>
<dbReference type="GO" id="GO:0005506">
    <property type="term" value="F:iron ion binding"/>
    <property type="evidence" value="ECO:0007669"/>
    <property type="project" value="InterPro"/>
</dbReference>
<comment type="caution">
    <text evidence="8">The sequence shown here is derived from an EMBL/GenBank/DDBJ whole genome shotgun (WGS) entry which is preliminary data.</text>
</comment>
<dbReference type="PANTHER" id="PTHR11863">
    <property type="entry name" value="STEROL DESATURASE"/>
    <property type="match status" value="1"/>
</dbReference>
<feature type="transmembrane region" description="Helical" evidence="6">
    <location>
        <begin position="162"/>
        <end position="182"/>
    </location>
</feature>
<evidence type="ECO:0000313" key="9">
    <source>
        <dbReference type="Proteomes" id="UP001244011"/>
    </source>
</evidence>
<evidence type="ECO:0000313" key="8">
    <source>
        <dbReference type="EMBL" id="KAK1769300.1"/>
    </source>
</evidence>
<dbReference type="Pfam" id="PF04116">
    <property type="entry name" value="FA_hydroxylase"/>
    <property type="match status" value="1"/>
</dbReference>
<feature type="transmembrane region" description="Helical" evidence="6">
    <location>
        <begin position="80"/>
        <end position="104"/>
    </location>
</feature>
<dbReference type="InterPro" id="IPR050307">
    <property type="entry name" value="Sterol_Desaturase_Related"/>
</dbReference>